<gene>
    <name evidence="2" type="ORF">BFV95_0642</name>
</gene>
<comment type="caution">
    <text evidence="2">The sequence shown here is derived from an EMBL/GenBank/DDBJ whole genome shotgun (WGS) entry which is preliminary data.</text>
</comment>
<dbReference type="EMBL" id="MIPY01000008">
    <property type="protein sequence ID" value="OES33905.1"/>
    <property type="molecule type" value="Genomic_DNA"/>
</dbReference>
<keyword evidence="1" id="KW-0472">Membrane</keyword>
<protein>
    <submittedName>
        <fullName evidence="2">Uncharacterized protein</fullName>
    </submittedName>
</protein>
<keyword evidence="3" id="KW-1185">Reference proteome</keyword>
<sequence>MVSQEFPLTHLIFKGGLLKALAYKTIFIFYYYALAINAGDDDASLPLSAESYLFTLW</sequence>
<dbReference type="Proteomes" id="UP000095392">
    <property type="component" value="Unassembled WGS sequence"/>
</dbReference>
<evidence type="ECO:0000313" key="3">
    <source>
        <dbReference type="Proteomes" id="UP000095392"/>
    </source>
</evidence>
<name>A0AB36FXF2_ALTMA</name>
<accession>A0AB36FXF2</accession>
<proteinExistence type="predicted"/>
<keyword evidence="1" id="KW-1133">Transmembrane helix</keyword>
<evidence type="ECO:0000256" key="1">
    <source>
        <dbReference type="SAM" id="Phobius"/>
    </source>
</evidence>
<evidence type="ECO:0000313" key="2">
    <source>
        <dbReference type="EMBL" id="OES33905.1"/>
    </source>
</evidence>
<dbReference type="AlphaFoldDB" id="A0AB36FXF2"/>
<keyword evidence="1" id="KW-0812">Transmembrane</keyword>
<organism evidence="2 3">
    <name type="scientific">Alteromonas macleodii</name>
    <name type="common">Pseudoalteromonas macleodii</name>
    <dbReference type="NCBI Taxonomy" id="28108"/>
    <lineage>
        <taxon>Bacteria</taxon>
        <taxon>Pseudomonadati</taxon>
        <taxon>Pseudomonadota</taxon>
        <taxon>Gammaproteobacteria</taxon>
        <taxon>Alteromonadales</taxon>
        <taxon>Alteromonadaceae</taxon>
        <taxon>Alteromonas/Salinimonas group</taxon>
        <taxon>Alteromonas</taxon>
    </lineage>
</organism>
<feature type="transmembrane region" description="Helical" evidence="1">
    <location>
        <begin position="21"/>
        <end position="39"/>
    </location>
</feature>
<reference evidence="2 3" key="1">
    <citation type="submission" date="2016-09" db="EMBL/GenBank/DDBJ databases">
        <title>Draft Genome Sequence of four Alteromonas macleodii strains isolated from copper coupons and grown long-term at elevated copper levels.</title>
        <authorList>
            <person name="Cusick K."/>
            <person name="Dale J."/>
            <person name="Little B."/>
            <person name="Biffinger J."/>
        </authorList>
    </citation>
    <scope>NUCLEOTIDE SEQUENCE [LARGE SCALE GENOMIC DNA]</scope>
    <source>
        <strain evidence="2 3">KCP01</strain>
    </source>
</reference>